<dbReference type="EMBL" id="ML002063">
    <property type="protein sequence ID" value="RKO82809.1"/>
    <property type="molecule type" value="Genomic_DNA"/>
</dbReference>
<evidence type="ECO:0000313" key="2">
    <source>
        <dbReference type="EMBL" id="RKO82809.1"/>
    </source>
</evidence>
<accession>A0A4P9VTG3</accession>
<evidence type="ECO:0000256" key="1">
    <source>
        <dbReference type="SAM" id="MobiDB-lite"/>
    </source>
</evidence>
<evidence type="ECO:0000313" key="3">
    <source>
        <dbReference type="Proteomes" id="UP000269721"/>
    </source>
</evidence>
<name>A0A4P9VTG3_9FUNG</name>
<gene>
    <name evidence="2" type="ORF">BDK51DRAFT_33222</name>
</gene>
<organism evidence="2 3">
    <name type="scientific">Blyttiomyces helicus</name>
    <dbReference type="NCBI Taxonomy" id="388810"/>
    <lineage>
        <taxon>Eukaryota</taxon>
        <taxon>Fungi</taxon>
        <taxon>Fungi incertae sedis</taxon>
        <taxon>Chytridiomycota</taxon>
        <taxon>Chytridiomycota incertae sedis</taxon>
        <taxon>Chytridiomycetes</taxon>
        <taxon>Chytridiomycetes incertae sedis</taxon>
        <taxon>Blyttiomyces</taxon>
    </lineage>
</organism>
<sequence>MKGTDGAVQAGGGTVKEARPLNKWSRAYARANPVPRPPPTCPKGILDFDSGHEVYDFDSDDELSDLEEEETMYEGGEETLQLENNSAPAAVYDRSVRDEEEGIKKPRTIWPF</sequence>
<dbReference type="Proteomes" id="UP000269721">
    <property type="component" value="Unassembled WGS sequence"/>
</dbReference>
<feature type="region of interest" description="Disordered" evidence="1">
    <location>
        <begin position="1"/>
        <end position="21"/>
    </location>
</feature>
<protein>
    <submittedName>
        <fullName evidence="2">Uncharacterized protein</fullName>
    </submittedName>
</protein>
<proteinExistence type="predicted"/>
<reference evidence="3" key="1">
    <citation type="journal article" date="2018" name="Nat. Microbiol.">
        <title>Leveraging single-cell genomics to expand the fungal tree of life.</title>
        <authorList>
            <person name="Ahrendt S.R."/>
            <person name="Quandt C.A."/>
            <person name="Ciobanu D."/>
            <person name="Clum A."/>
            <person name="Salamov A."/>
            <person name="Andreopoulos B."/>
            <person name="Cheng J.F."/>
            <person name="Woyke T."/>
            <person name="Pelin A."/>
            <person name="Henrissat B."/>
            <person name="Reynolds N.K."/>
            <person name="Benny G.L."/>
            <person name="Smith M.E."/>
            <person name="James T.Y."/>
            <person name="Grigoriev I.V."/>
        </authorList>
    </citation>
    <scope>NUCLEOTIDE SEQUENCE [LARGE SCALE GENOMIC DNA]</scope>
</reference>
<dbReference type="AlphaFoldDB" id="A0A4P9VTG3"/>
<keyword evidence="3" id="KW-1185">Reference proteome</keyword>